<dbReference type="Proteomes" id="UP001159405">
    <property type="component" value="Unassembled WGS sequence"/>
</dbReference>
<comment type="subcellular location">
    <subcellularLocation>
        <location evidence="1">Secreted</location>
    </subcellularLocation>
</comment>
<protein>
    <recommendedName>
        <fullName evidence="5">Fibrinogen C-terminal domain-containing protein</fullName>
    </recommendedName>
</protein>
<name>A0ABN8QUZ9_9CNID</name>
<evidence type="ECO:0000256" key="1">
    <source>
        <dbReference type="ARBA" id="ARBA00004613"/>
    </source>
</evidence>
<keyword evidence="4" id="KW-1015">Disulfide bond</keyword>
<dbReference type="Gene3D" id="2.60.120.1000">
    <property type="match status" value="1"/>
</dbReference>
<dbReference type="PROSITE" id="PS51406">
    <property type="entry name" value="FIBRINOGEN_C_2"/>
    <property type="match status" value="1"/>
</dbReference>
<dbReference type="SUPFAM" id="SSF56496">
    <property type="entry name" value="Fibrinogen C-terminal domain-like"/>
    <property type="match status" value="1"/>
</dbReference>
<evidence type="ECO:0000313" key="7">
    <source>
        <dbReference type="Proteomes" id="UP001159405"/>
    </source>
</evidence>
<reference evidence="6 7" key="1">
    <citation type="submission" date="2022-05" db="EMBL/GenBank/DDBJ databases">
        <authorList>
            <consortium name="Genoscope - CEA"/>
            <person name="William W."/>
        </authorList>
    </citation>
    <scope>NUCLEOTIDE SEQUENCE [LARGE SCALE GENOMIC DNA]</scope>
</reference>
<accession>A0ABN8QUZ9</accession>
<evidence type="ECO:0000256" key="3">
    <source>
        <dbReference type="ARBA" id="ARBA00023119"/>
    </source>
</evidence>
<keyword evidence="3" id="KW-0176">Collagen</keyword>
<evidence type="ECO:0000259" key="5">
    <source>
        <dbReference type="PROSITE" id="PS51406"/>
    </source>
</evidence>
<dbReference type="Pfam" id="PF01410">
    <property type="entry name" value="COLFI"/>
    <property type="match status" value="1"/>
</dbReference>
<dbReference type="EMBL" id="CALNXK010000156">
    <property type="protein sequence ID" value="CAH3170481.1"/>
    <property type="molecule type" value="Genomic_DNA"/>
</dbReference>
<dbReference type="PANTHER" id="PTHR16146:SF46">
    <property type="entry name" value="INTELECTIN-1A-RELATED"/>
    <property type="match status" value="1"/>
</dbReference>
<gene>
    <name evidence="6" type="ORF">PLOB_00010736</name>
</gene>
<organism evidence="6 7">
    <name type="scientific">Porites lobata</name>
    <dbReference type="NCBI Taxonomy" id="104759"/>
    <lineage>
        <taxon>Eukaryota</taxon>
        <taxon>Metazoa</taxon>
        <taxon>Cnidaria</taxon>
        <taxon>Anthozoa</taxon>
        <taxon>Hexacorallia</taxon>
        <taxon>Scleractinia</taxon>
        <taxon>Fungiina</taxon>
        <taxon>Poritidae</taxon>
        <taxon>Porites</taxon>
    </lineage>
</organism>
<dbReference type="InterPro" id="IPR036056">
    <property type="entry name" value="Fibrinogen-like_C"/>
</dbReference>
<dbReference type="InterPro" id="IPR002181">
    <property type="entry name" value="Fibrinogen_a/b/g_C_dom"/>
</dbReference>
<proteinExistence type="predicted"/>
<dbReference type="NCBIfam" id="NF040941">
    <property type="entry name" value="GGGWT_bact"/>
    <property type="match status" value="1"/>
</dbReference>
<evidence type="ECO:0000313" key="6">
    <source>
        <dbReference type="EMBL" id="CAH3170481.1"/>
    </source>
</evidence>
<keyword evidence="7" id="KW-1185">Reference proteome</keyword>
<feature type="domain" description="Fibrinogen C-terminal" evidence="5">
    <location>
        <begin position="185"/>
        <end position="238"/>
    </location>
</feature>
<evidence type="ECO:0000256" key="4">
    <source>
        <dbReference type="ARBA" id="ARBA00023157"/>
    </source>
</evidence>
<dbReference type="InterPro" id="IPR000885">
    <property type="entry name" value="Fib_collagen_C"/>
</dbReference>
<comment type="caution">
    <text evidence="6">The sequence shown here is derived from an EMBL/GenBank/DDBJ whole genome shotgun (WGS) entry which is preliminary data.</text>
</comment>
<keyword evidence="2" id="KW-0964">Secreted</keyword>
<evidence type="ECO:0000256" key="2">
    <source>
        <dbReference type="ARBA" id="ARBA00022525"/>
    </source>
</evidence>
<sequence length="397" mass="43630">MNFDLWRTIGKEFLIKSNINNWIACKEGSGSLVMQKDGSLSCKLVKQVSKQCAGVVPKSITMHAHGPYINSAGHYYFFAGGRSGGWPTHDPCGRNQANQVKGLHIYSFFGVSVNQISDSAQTHVLMRDKFYLRRALDKNIRYKVLEMDPKGNLYLHKTAFLCNNDIIKRLVSGKYHLVDSTPIGLSKDSSALNCKDLKTKVPSATSGVYWIDPDAGSHSNAFQAYCDQQTEGGGWTFVWSYTFTAYSSFTSGANAVTPRPAWTASGANTRVSTTVPLSETHYEAMNFALWRTIGKEFLIKSNIDNWIACKEGSGSLVMQKAGSLSCKLVKQVSKQCAGVVPKTISMYSPGPSLNTASHNYYFDGSTSGSWPTHDPCGRNQANQVKGVVNPHGNIFVR</sequence>
<dbReference type="PANTHER" id="PTHR16146">
    <property type="entry name" value="INTELECTIN"/>
    <property type="match status" value="1"/>
</dbReference>